<keyword evidence="2" id="KW-0012">Acyltransferase</keyword>
<feature type="domain" description="N-acetyltransferase" evidence="1">
    <location>
        <begin position="18"/>
        <end position="184"/>
    </location>
</feature>
<dbReference type="RefSeq" id="WP_379930769.1">
    <property type="nucleotide sequence ID" value="NZ_JBHUMM010000043.1"/>
</dbReference>
<dbReference type="PROSITE" id="PS51186">
    <property type="entry name" value="GNAT"/>
    <property type="match status" value="1"/>
</dbReference>
<evidence type="ECO:0000313" key="3">
    <source>
        <dbReference type="Proteomes" id="UP001597497"/>
    </source>
</evidence>
<comment type="caution">
    <text evidence="2">The sequence shown here is derived from an EMBL/GenBank/DDBJ whole genome shotgun (WGS) entry which is preliminary data.</text>
</comment>
<keyword evidence="2" id="KW-0808">Transferase</keyword>
<reference evidence="3" key="1">
    <citation type="journal article" date="2019" name="Int. J. Syst. Evol. Microbiol.">
        <title>The Global Catalogue of Microorganisms (GCM) 10K type strain sequencing project: providing services to taxonomists for standard genome sequencing and annotation.</title>
        <authorList>
            <consortium name="The Broad Institute Genomics Platform"/>
            <consortium name="The Broad Institute Genome Sequencing Center for Infectious Disease"/>
            <person name="Wu L."/>
            <person name="Ma J."/>
        </authorList>
    </citation>
    <scope>NUCLEOTIDE SEQUENCE [LARGE SCALE GENOMIC DNA]</scope>
    <source>
        <strain evidence="3">KCTC 33676</strain>
    </source>
</reference>
<dbReference type="Proteomes" id="UP001597497">
    <property type="component" value="Unassembled WGS sequence"/>
</dbReference>
<dbReference type="InterPro" id="IPR016181">
    <property type="entry name" value="Acyl_CoA_acyltransferase"/>
</dbReference>
<keyword evidence="3" id="KW-1185">Reference proteome</keyword>
<sequence length="189" mass="22261">MVNSVSYLIDLRDQDERAVLRLCTLTDLPALYAFQLETYMIGEDRSTYCPLQQDEWQAILTEYGEVWALYDADKMIGFRVFYFPMDKPDNLGRDLNLNVYEQMKVMHLEACMVHPAYRGQRLHVRMTRAALKLSTRAASFRYICATVDPANQPSLRNLQELGLRSYGLRSKYNGRQRYMMMLDRMQERT</sequence>
<accession>A0ABW5RFD8</accession>
<evidence type="ECO:0000313" key="2">
    <source>
        <dbReference type="EMBL" id="MFD2673209.1"/>
    </source>
</evidence>
<evidence type="ECO:0000259" key="1">
    <source>
        <dbReference type="PROSITE" id="PS51186"/>
    </source>
</evidence>
<proteinExistence type="predicted"/>
<dbReference type="SUPFAM" id="SSF55729">
    <property type="entry name" value="Acyl-CoA N-acyltransferases (Nat)"/>
    <property type="match status" value="1"/>
</dbReference>
<protein>
    <submittedName>
        <fullName evidence="2">GNAT family N-acetyltransferase</fullName>
        <ecNumber evidence="2">2.3.-.-</ecNumber>
    </submittedName>
</protein>
<dbReference type="Gene3D" id="3.40.630.30">
    <property type="match status" value="1"/>
</dbReference>
<organism evidence="2 3">
    <name type="scientific">Marinicrinis sediminis</name>
    <dbReference type="NCBI Taxonomy" id="1652465"/>
    <lineage>
        <taxon>Bacteria</taxon>
        <taxon>Bacillati</taxon>
        <taxon>Bacillota</taxon>
        <taxon>Bacilli</taxon>
        <taxon>Bacillales</taxon>
        <taxon>Paenibacillaceae</taxon>
    </lineage>
</organism>
<dbReference type="EMBL" id="JBHUMM010000043">
    <property type="protein sequence ID" value="MFD2673209.1"/>
    <property type="molecule type" value="Genomic_DNA"/>
</dbReference>
<dbReference type="EC" id="2.3.-.-" evidence="2"/>
<dbReference type="GO" id="GO:0016746">
    <property type="term" value="F:acyltransferase activity"/>
    <property type="evidence" value="ECO:0007669"/>
    <property type="project" value="UniProtKB-KW"/>
</dbReference>
<gene>
    <name evidence="2" type="ORF">ACFSUC_16675</name>
</gene>
<name>A0ABW5RFD8_9BACL</name>
<dbReference type="InterPro" id="IPR000182">
    <property type="entry name" value="GNAT_dom"/>
</dbReference>
<dbReference type="Pfam" id="PF13302">
    <property type="entry name" value="Acetyltransf_3"/>
    <property type="match status" value="1"/>
</dbReference>